<dbReference type="EC" id="4.2.3.4" evidence="11"/>
<organism evidence="14 15">
    <name type="scientific">Taibaiella soli</name>
    <dbReference type="NCBI Taxonomy" id="1649169"/>
    <lineage>
        <taxon>Bacteria</taxon>
        <taxon>Pseudomonadati</taxon>
        <taxon>Bacteroidota</taxon>
        <taxon>Chitinophagia</taxon>
        <taxon>Chitinophagales</taxon>
        <taxon>Chitinophagaceae</taxon>
        <taxon>Taibaiella</taxon>
    </lineage>
</organism>
<dbReference type="GO" id="GO:0009073">
    <property type="term" value="P:aromatic amino acid family biosynthetic process"/>
    <property type="evidence" value="ECO:0007669"/>
    <property type="project" value="InterPro"/>
</dbReference>
<dbReference type="Proteomes" id="UP000248745">
    <property type="component" value="Unassembled WGS sequence"/>
</dbReference>
<dbReference type="GO" id="GO:0000166">
    <property type="term" value="F:nucleotide binding"/>
    <property type="evidence" value="ECO:0007669"/>
    <property type="project" value="UniProtKB-KW"/>
</dbReference>
<evidence type="ECO:0000313" key="14">
    <source>
        <dbReference type="EMBL" id="PZF72438.1"/>
    </source>
</evidence>
<dbReference type="GO" id="GO:0009423">
    <property type="term" value="P:chorismate biosynthetic process"/>
    <property type="evidence" value="ECO:0007669"/>
    <property type="project" value="UniProtKB-UniRule"/>
</dbReference>
<dbReference type="Pfam" id="PF01761">
    <property type="entry name" value="DHQ_synthase"/>
    <property type="match status" value="1"/>
</dbReference>
<dbReference type="PANTHER" id="PTHR43622:SF1">
    <property type="entry name" value="3-DEHYDROQUINATE SYNTHASE"/>
    <property type="match status" value="1"/>
</dbReference>
<dbReference type="InterPro" id="IPR030960">
    <property type="entry name" value="DHQS/DOIS_N"/>
</dbReference>
<evidence type="ECO:0000256" key="3">
    <source>
        <dbReference type="ARBA" id="ARBA00001947"/>
    </source>
</evidence>
<protein>
    <recommendedName>
        <fullName evidence="11">3-dehydroquinate synthase</fullName>
        <ecNumber evidence="11">4.2.3.4</ecNumber>
    </recommendedName>
</protein>
<dbReference type="GO" id="GO:0005737">
    <property type="term" value="C:cytoplasm"/>
    <property type="evidence" value="ECO:0007669"/>
    <property type="project" value="InterPro"/>
</dbReference>
<dbReference type="AlphaFoldDB" id="A0A2W2AXP2"/>
<dbReference type="EMBL" id="QKTW01000018">
    <property type="protein sequence ID" value="PZF72438.1"/>
    <property type="molecule type" value="Genomic_DNA"/>
</dbReference>
<evidence type="ECO:0000259" key="12">
    <source>
        <dbReference type="Pfam" id="PF01761"/>
    </source>
</evidence>
<evidence type="ECO:0000256" key="8">
    <source>
        <dbReference type="ARBA" id="ARBA00023027"/>
    </source>
</evidence>
<dbReference type="RefSeq" id="WP_110999533.1">
    <property type="nucleotide sequence ID" value="NZ_QKTW01000018.1"/>
</dbReference>
<evidence type="ECO:0000256" key="9">
    <source>
        <dbReference type="ARBA" id="ARBA00023239"/>
    </source>
</evidence>
<comment type="caution">
    <text evidence="14">The sequence shown here is derived from an EMBL/GenBank/DDBJ whole genome shotgun (WGS) entry which is preliminary data.</text>
</comment>
<evidence type="ECO:0000256" key="11">
    <source>
        <dbReference type="NCBIfam" id="TIGR01357"/>
    </source>
</evidence>
<evidence type="ECO:0000256" key="5">
    <source>
        <dbReference type="ARBA" id="ARBA00022723"/>
    </source>
</evidence>
<keyword evidence="9" id="KW-0456">Lyase</keyword>
<dbReference type="Gene3D" id="1.20.1090.10">
    <property type="entry name" value="Dehydroquinate synthase-like - alpha domain"/>
    <property type="match status" value="1"/>
</dbReference>
<dbReference type="InterPro" id="IPR056179">
    <property type="entry name" value="DHQS_C"/>
</dbReference>
<dbReference type="InterPro" id="IPR016037">
    <property type="entry name" value="DHQ_synth_AroB"/>
</dbReference>
<dbReference type="Gene3D" id="3.40.50.1970">
    <property type="match status" value="1"/>
</dbReference>
<keyword evidence="7" id="KW-0862">Zinc</keyword>
<evidence type="ECO:0000256" key="4">
    <source>
        <dbReference type="ARBA" id="ARBA00003485"/>
    </source>
</evidence>
<evidence type="ECO:0000256" key="10">
    <source>
        <dbReference type="ARBA" id="ARBA00023285"/>
    </source>
</evidence>
<dbReference type="PIRSF" id="PIRSF001455">
    <property type="entry name" value="DHQ_synth"/>
    <property type="match status" value="1"/>
</dbReference>
<evidence type="ECO:0000256" key="6">
    <source>
        <dbReference type="ARBA" id="ARBA00022741"/>
    </source>
</evidence>
<comment type="cofactor">
    <cofactor evidence="1">
        <name>NAD(+)</name>
        <dbReference type="ChEBI" id="CHEBI:57540"/>
    </cofactor>
</comment>
<sequence length="346" mass="38871">MQYAVTFPTGTTEYLFRSNWEKLKELAPPDRAVIITDSNVKELYPERFEGYRTLVVPAGEKSKSFHTINDLAHKLIHFQAHRKTMLVGVGGGVVTDITGFLASIYMRGVPCGFVPTTLLGMVDAAVGGKNGINIELHKNMLGTIRQPKFILYDASFLSTLTDTEWSNGFAEIIKYGCISDVRILNMLESSTIQYFQKRPDTLNDLIMGCVDVKNKIVHADEGETGVRKLLNFGHTSGHAFETLYHIPHGYSVALGMVVACRLSEEQTGLSSAETEIVRQLLVRYQLPTHRKYDIHKMMEILRMDKKRNAEEVDYILLHKLGKACIKTLPFETVETALSSFIHAGQR</sequence>
<keyword evidence="6" id="KW-0547">Nucleotide-binding</keyword>
<evidence type="ECO:0000259" key="13">
    <source>
        <dbReference type="Pfam" id="PF24621"/>
    </source>
</evidence>
<comment type="cofactor">
    <cofactor evidence="3">
        <name>Zn(2+)</name>
        <dbReference type="ChEBI" id="CHEBI:29105"/>
    </cofactor>
</comment>
<keyword evidence="8" id="KW-0520">NAD</keyword>
<feature type="domain" description="3-dehydroquinate synthase N-terminal" evidence="12">
    <location>
        <begin position="54"/>
        <end position="166"/>
    </location>
</feature>
<keyword evidence="15" id="KW-1185">Reference proteome</keyword>
<dbReference type="GO" id="GO:0046872">
    <property type="term" value="F:metal ion binding"/>
    <property type="evidence" value="ECO:0007669"/>
    <property type="project" value="UniProtKB-KW"/>
</dbReference>
<proteinExistence type="predicted"/>
<evidence type="ECO:0000256" key="1">
    <source>
        <dbReference type="ARBA" id="ARBA00001911"/>
    </source>
</evidence>
<dbReference type="CDD" id="cd08195">
    <property type="entry name" value="DHQS"/>
    <property type="match status" value="1"/>
</dbReference>
<keyword evidence="5" id="KW-0479">Metal-binding</keyword>
<comment type="function">
    <text evidence="4">Catalyzes the conversion of 3-deoxy-D-arabino-heptulosonate 7-phosphate (DAHP) to dehydroquinate (DHQ).</text>
</comment>
<name>A0A2W2AXP2_9BACT</name>
<reference evidence="14 15" key="1">
    <citation type="submission" date="2018-06" db="EMBL/GenBank/DDBJ databases">
        <title>Mucibacter soli gen. nov., sp. nov., a new member of the family Chitinophagaceae producing mucin.</title>
        <authorList>
            <person name="Kim M.-K."/>
            <person name="Park S."/>
            <person name="Kim T.-S."/>
            <person name="Joung Y."/>
            <person name="Han J.-H."/>
            <person name="Kim S.B."/>
        </authorList>
    </citation>
    <scope>NUCLEOTIDE SEQUENCE [LARGE SCALE GENOMIC DNA]</scope>
    <source>
        <strain evidence="14 15">R1-15</strain>
    </source>
</reference>
<dbReference type="OrthoDB" id="9806583at2"/>
<dbReference type="Pfam" id="PF24621">
    <property type="entry name" value="DHQS_C"/>
    <property type="match status" value="1"/>
</dbReference>
<feature type="domain" description="3-dehydroquinate synthase C-terminal" evidence="13">
    <location>
        <begin position="168"/>
        <end position="306"/>
    </location>
</feature>
<gene>
    <name evidence="14" type="primary">aroB</name>
    <name evidence="14" type="ORF">DN068_13890</name>
</gene>
<dbReference type="InterPro" id="IPR030963">
    <property type="entry name" value="DHQ_synth_fam"/>
</dbReference>
<dbReference type="FunFam" id="3.40.50.1970:FF:000007">
    <property type="entry name" value="Pentafunctional AROM polypeptide"/>
    <property type="match status" value="1"/>
</dbReference>
<evidence type="ECO:0000256" key="2">
    <source>
        <dbReference type="ARBA" id="ARBA00001941"/>
    </source>
</evidence>
<evidence type="ECO:0000256" key="7">
    <source>
        <dbReference type="ARBA" id="ARBA00022833"/>
    </source>
</evidence>
<comment type="cofactor">
    <cofactor evidence="2">
        <name>Co(2+)</name>
        <dbReference type="ChEBI" id="CHEBI:48828"/>
    </cofactor>
</comment>
<accession>A0A2W2AXP2</accession>
<evidence type="ECO:0000313" key="15">
    <source>
        <dbReference type="Proteomes" id="UP000248745"/>
    </source>
</evidence>
<dbReference type="NCBIfam" id="TIGR01357">
    <property type="entry name" value="aroB"/>
    <property type="match status" value="1"/>
</dbReference>
<dbReference type="PANTHER" id="PTHR43622">
    <property type="entry name" value="3-DEHYDROQUINATE SYNTHASE"/>
    <property type="match status" value="1"/>
</dbReference>
<dbReference type="GO" id="GO:0003856">
    <property type="term" value="F:3-dehydroquinate synthase activity"/>
    <property type="evidence" value="ECO:0007669"/>
    <property type="project" value="UniProtKB-UniRule"/>
</dbReference>
<keyword evidence="10" id="KW-0170">Cobalt</keyword>
<dbReference type="InterPro" id="IPR050071">
    <property type="entry name" value="Dehydroquinate_synthase"/>
</dbReference>
<dbReference type="SUPFAM" id="SSF56796">
    <property type="entry name" value="Dehydroquinate synthase-like"/>
    <property type="match status" value="1"/>
</dbReference>